<feature type="domain" description="PAC" evidence="3">
    <location>
        <begin position="443"/>
        <end position="493"/>
    </location>
</feature>
<gene>
    <name evidence="4" type="ORF">ETSY1_20415</name>
</gene>
<dbReference type="Pfam" id="PF13426">
    <property type="entry name" value="PAS_9"/>
    <property type="match status" value="2"/>
</dbReference>
<dbReference type="InterPro" id="IPR001610">
    <property type="entry name" value="PAC"/>
</dbReference>
<dbReference type="PANTHER" id="PTHR44757:SF2">
    <property type="entry name" value="BIOFILM ARCHITECTURE MAINTENANCE PROTEIN MBAA"/>
    <property type="match status" value="1"/>
</dbReference>
<dbReference type="InterPro" id="IPR035965">
    <property type="entry name" value="PAS-like_dom_sf"/>
</dbReference>
<feature type="region of interest" description="Disordered" evidence="1">
    <location>
        <begin position="486"/>
        <end position="555"/>
    </location>
</feature>
<feature type="compositionally biased region" description="Basic and acidic residues" evidence="1">
    <location>
        <begin position="486"/>
        <end position="504"/>
    </location>
</feature>
<feature type="domain" description="PAC" evidence="3">
    <location>
        <begin position="318"/>
        <end position="368"/>
    </location>
</feature>
<dbReference type="EMBL" id="AZHW01000594">
    <property type="protein sequence ID" value="ETW98027.1"/>
    <property type="molecule type" value="Genomic_DNA"/>
</dbReference>
<evidence type="ECO:0000313" key="5">
    <source>
        <dbReference type="Proteomes" id="UP000019141"/>
    </source>
</evidence>
<dbReference type="Gene3D" id="3.30.450.20">
    <property type="entry name" value="PAS domain"/>
    <property type="match status" value="2"/>
</dbReference>
<dbReference type="SMART" id="SM00091">
    <property type="entry name" value="PAS"/>
    <property type="match status" value="2"/>
</dbReference>
<feature type="domain" description="PAS" evidence="2">
    <location>
        <begin position="240"/>
        <end position="311"/>
    </location>
</feature>
<accession>W4LJ69</accession>
<feature type="compositionally biased region" description="Basic residues" evidence="1">
    <location>
        <begin position="534"/>
        <end position="546"/>
    </location>
</feature>
<dbReference type="SUPFAM" id="SSF55785">
    <property type="entry name" value="PYP-like sensor domain (PAS domain)"/>
    <property type="match status" value="2"/>
</dbReference>
<reference evidence="4 5" key="1">
    <citation type="journal article" date="2014" name="Nature">
        <title>An environmental bacterial taxon with a large and distinct metabolic repertoire.</title>
        <authorList>
            <person name="Wilson M.C."/>
            <person name="Mori T."/>
            <person name="Ruckert C."/>
            <person name="Uria A.R."/>
            <person name="Helf M.J."/>
            <person name="Takada K."/>
            <person name="Gernert C."/>
            <person name="Steffens U.A."/>
            <person name="Heycke N."/>
            <person name="Schmitt S."/>
            <person name="Rinke C."/>
            <person name="Helfrich E.J."/>
            <person name="Brachmann A.O."/>
            <person name="Gurgui C."/>
            <person name="Wakimoto T."/>
            <person name="Kracht M."/>
            <person name="Crusemann M."/>
            <person name="Hentschel U."/>
            <person name="Abe I."/>
            <person name="Matsunaga S."/>
            <person name="Kalinowski J."/>
            <person name="Takeyama H."/>
            <person name="Piel J."/>
        </authorList>
    </citation>
    <scope>NUCLEOTIDE SEQUENCE [LARGE SCALE GENOMIC DNA]</scope>
    <source>
        <strain evidence="5">TSY1</strain>
    </source>
</reference>
<evidence type="ECO:0000259" key="3">
    <source>
        <dbReference type="PROSITE" id="PS50113"/>
    </source>
</evidence>
<dbReference type="NCBIfam" id="TIGR00229">
    <property type="entry name" value="sensory_box"/>
    <property type="match status" value="2"/>
</dbReference>
<evidence type="ECO:0000259" key="2">
    <source>
        <dbReference type="PROSITE" id="PS50112"/>
    </source>
</evidence>
<keyword evidence="5" id="KW-1185">Reference proteome</keyword>
<dbReference type="CDD" id="cd00130">
    <property type="entry name" value="PAS"/>
    <property type="match status" value="2"/>
</dbReference>
<evidence type="ECO:0000256" key="1">
    <source>
        <dbReference type="SAM" id="MobiDB-lite"/>
    </source>
</evidence>
<dbReference type="PROSITE" id="PS50112">
    <property type="entry name" value="PAS"/>
    <property type="match status" value="1"/>
</dbReference>
<dbReference type="PANTHER" id="PTHR44757">
    <property type="entry name" value="DIGUANYLATE CYCLASE DGCP"/>
    <property type="match status" value="1"/>
</dbReference>
<protein>
    <recommendedName>
        <fullName evidence="6">Histidine kinase</fullName>
    </recommendedName>
</protein>
<dbReference type="SMART" id="SM00086">
    <property type="entry name" value="PAC"/>
    <property type="match status" value="2"/>
</dbReference>
<organism evidence="4 5">
    <name type="scientific">Entotheonella factor</name>
    <dbReference type="NCBI Taxonomy" id="1429438"/>
    <lineage>
        <taxon>Bacteria</taxon>
        <taxon>Pseudomonadati</taxon>
        <taxon>Nitrospinota/Tectimicrobiota group</taxon>
        <taxon>Candidatus Tectimicrobiota</taxon>
        <taxon>Candidatus Entotheonellia</taxon>
        <taxon>Candidatus Entotheonellales</taxon>
        <taxon>Candidatus Entotheonellaceae</taxon>
        <taxon>Candidatus Entotheonella</taxon>
    </lineage>
</organism>
<comment type="caution">
    <text evidence="4">The sequence shown here is derived from an EMBL/GenBank/DDBJ whole genome shotgun (WGS) entry which is preliminary data.</text>
</comment>
<dbReference type="Proteomes" id="UP000019141">
    <property type="component" value="Unassembled WGS sequence"/>
</dbReference>
<proteinExistence type="predicted"/>
<dbReference type="HOGENOM" id="CLU_473042_0_0_7"/>
<dbReference type="AlphaFoldDB" id="W4LJ69"/>
<dbReference type="InterPro" id="IPR000014">
    <property type="entry name" value="PAS"/>
</dbReference>
<sequence length="576" mass="64301">MEPPQHVSEMAQVSGEYLCALRNSVMHLNLFLDEAIDAALREAQTAAWYPLDQLHTMLAALAATYVKPGPILEQIGVRASHELQQFSAFRPWFENGLTFLNAHRHGHFFKQLIRGSDQVTGSLSLRTLNAHTGMATIHSTTPFSRDFERGFLRGGIQASGRDIVTGIEQTPNVNTFRMTCIFANVAGTERSSSVHLPPVLARRYQALEDEVERQQTFAKAVSQTLSDTLRHPRVRTLPLPESAPDRMMDVLFDATITINEASRIVAFSSGAEQLFGYPSHEAIGQPVDELIIPPHLRQRHRDGLARCLATGQTRVLGRRLEIEAMHADGHIVPIEMAVQEVRLASQRGFTAYLRDITERERMERALRESEQRFRSMAEANPVPMGIVGVADLRWLYVSPSLAALIGLPVTELLGMPVEAFRRRNTSGKEGEWFARLMDEGAIDACELTLYKPDGSMIPIALTAKRIVYEGADAILGGIMDLTERKRTEEEMARQQESITPERKAQCLRHPPSRSGSRTQQPALRGHGTGDHLGRRDRRSANGHRHRENTAGSRALYTDRPDLFGYRASTAARAQIS</sequence>
<evidence type="ECO:0008006" key="6">
    <source>
        <dbReference type="Google" id="ProtNLM"/>
    </source>
</evidence>
<dbReference type="PROSITE" id="PS50113">
    <property type="entry name" value="PAC"/>
    <property type="match status" value="2"/>
</dbReference>
<dbReference type="InterPro" id="IPR052155">
    <property type="entry name" value="Biofilm_reg_signaling"/>
</dbReference>
<evidence type="ECO:0000313" key="4">
    <source>
        <dbReference type="EMBL" id="ETW98027.1"/>
    </source>
</evidence>
<dbReference type="InterPro" id="IPR000700">
    <property type="entry name" value="PAS-assoc_C"/>
</dbReference>
<name>W4LJ69_ENTF1</name>